<evidence type="ECO:0000313" key="3">
    <source>
        <dbReference type="Proteomes" id="UP001144313"/>
    </source>
</evidence>
<dbReference type="EMBL" id="BSDT01000001">
    <property type="protein sequence ID" value="GLI44316.1"/>
    <property type="molecule type" value="Genomic_DNA"/>
</dbReference>
<comment type="caution">
    <text evidence="2">The sequence shown here is derived from an EMBL/GenBank/DDBJ whole genome shotgun (WGS) entry which is preliminary data.</text>
</comment>
<feature type="transmembrane region" description="Helical" evidence="1">
    <location>
        <begin position="18"/>
        <end position="38"/>
    </location>
</feature>
<sequence>MGDVTIDLNRFGVERGRMWQAVVAALAIALPLVFWIGIERALGDSVLEIESGETLYLQSYPVTGASLEFTLPGEGWTSPGIHMADQRQNFRHGALTATVEVDTHVESLEKLLVRRADPIISERGYAYNNEQPYTNAASGLSGYRADIVGLDTAGSITVVGEDGGAAAILILIAPGDDPGSATVDPGPFIDAFRLEGE</sequence>
<reference evidence="2" key="1">
    <citation type="submission" date="2022-12" db="EMBL/GenBank/DDBJ databases">
        <title>Reference genome sequencing for broad-spectrum identification of bacterial and archaeal isolates by mass spectrometry.</title>
        <authorList>
            <person name="Sekiguchi Y."/>
            <person name="Tourlousse D.M."/>
        </authorList>
    </citation>
    <scope>NUCLEOTIDE SEQUENCE</scope>
    <source>
        <strain evidence="2">LLR39Z86</strain>
    </source>
</reference>
<evidence type="ECO:0000313" key="2">
    <source>
        <dbReference type="EMBL" id="GLI44316.1"/>
    </source>
</evidence>
<dbReference type="RefSeq" id="WP_270115915.1">
    <property type="nucleotide sequence ID" value="NZ_BAAAOL010000007.1"/>
</dbReference>
<keyword evidence="1" id="KW-0472">Membrane</keyword>
<accession>A0A9W6GC40</accession>
<dbReference type="Proteomes" id="UP001144313">
    <property type="component" value="Unassembled WGS sequence"/>
</dbReference>
<evidence type="ECO:0000256" key="1">
    <source>
        <dbReference type="SAM" id="Phobius"/>
    </source>
</evidence>
<keyword evidence="1" id="KW-0812">Transmembrane</keyword>
<name>A0A9W6GC40_9ACTN</name>
<dbReference type="AlphaFoldDB" id="A0A9W6GC40"/>
<protein>
    <submittedName>
        <fullName evidence="2">Uncharacterized protein</fullName>
    </submittedName>
</protein>
<keyword evidence="3" id="KW-1185">Reference proteome</keyword>
<keyword evidence="1" id="KW-1133">Transmembrane helix</keyword>
<gene>
    <name evidence="2" type="ORF">GALLR39Z86_41660</name>
</gene>
<proteinExistence type="predicted"/>
<organism evidence="2 3">
    <name type="scientific">Glycomyces algeriensis</name>
    <dbReference type="NCBI Taxonomy" id="256037"/>
    <lineage>
        <taxon>Bacteria</taxon>
        <taxon>Bacillati</taxon>
        <taxon>Actinomycetota</taxon>
        <taxon>Actinomycetes</taxon>
        <taxon>Glycomycetales</taxon>
        <taxon>Glycomycetaceae</taxon>
        <taxon>Glycomyces</taxon>
    </lineage>
</organism>